<evidence type="ECO:0008006" key="4">
    <source>
        <dbReference type="Google" id="ProtNLM"/>
    </source>
</evidence>
<proteinExistence type="predicted"/>
<dbReference type="CDD" id="cd00009">
    <property type="entry name" value="AAA"/>
    <property type="match status" value="1"/>
</dbReference>
<reference evidence="2 3" key="1">
    <citation type="submission" date="2024-09" db="EMBL/GenBank/DDBJ databases">
        <title>Chromosome-scale assembly of Riccia fluitans.</title>
        <authorList>
            <person name="Paukszto L."/>
            <person name="Sawicki J."/>
            <person name="Karawczyk K."/>
            <person name="Piernik-Szablinska J."/>
            <person name="Szczecinska M."/>
            <person name="Mazdziarz M."/>
        </authorList>
    </citation>
    <scope>NUCLEOTIDE SEQUENCE [LARGE SCALE GENOMIC DNA]</scope>
    <source>
        <strain evidence="2">Rf_01</strain>
        <tissue evidence="2">Aerial parts of the thallus</tissue>
    </source>
</reference>
<evidence type="ECO:0000256" key="1">
    <source>
        <dbReference type="SAM" id="MobiDB-lite"/>
    </source>
</evidence>
<evidence type="ECO:0000313" key="3">
    <source>
        <dbReference type="Proteomes" id="UP001605036"/>
    </source>
</evidence>
<dbReference type="PANTHER" id="PTHR42935">
    <property type="entry name" value="SLR0930 PROTEIN"/>
    <property type="match status" value="1"/>
</dbReference>
<sequence>MAQQLITVQVSCPTRHVASACQLRENVESRSSSRTAAWISGERREPKHLGSLLTGSIKSLRFIRRKTVEFRRRAERRTSASLGFTADPRVGIERAANGLLKDAAMLLVYQDVFRSPPAQAFLKVLVALRRGDDGLKILESYGEFFKLMAVGRYPSWEDYVLEGILAGENNPFVEAAANVGNPRSSWSGGVPPSLQAAAAADLDSLQRLSITESTLSGWVAEMVADVKPEWRTAAASNFSSKTVYKAPAYVEEGNNVFGFNISDEKKVDSELPASQVDQASQGNESRSGTEDPEGIENAPGRYLKTIHTFLDEDRERWRKKIGGLWRWSEAVPLLEKYYADHSVGRIAATQFLQWKSGKLMMDTKWVVKTSSACDLSLHKAKKEMLVRIVTKHAQRRTAHHVLLYGPTGVGKTWLLRSVLSEVTSVKDLRIVTLPVAELKSISAIVEELARHWRLRFALVVDDLFSRGAEENYSHLKSSLDGNLQEWPENVLLCCTSSRKVASPGKDGAVGYGDLSHLFGLTIEFAALDENDYVKCVKELLENRIVNTSFDTNISREEVVKQAKVWAEKVSAKNVRSAAQFVNALDE</sequence>
<dbReference type="PANTHER" id="PTHR42935:SF1">
    <property type="entry name" value="SLR0930 PROTEIN"/>
    <property type="match status" value="1"/>
</dbReference>
<accession>A0ABD1YGU5</accession>
<evidence type="ECO:0000313" key="2">
    <source>
        <dbReference type="EMBL" id="KAL2628717.1"/>
    </source>
</evidence>
<gene>
    <name evidence="2" type="ORF">R1flu_013403</name>
</gene>
<dbReference type="Proteomes" id="UP001605036">
    <property type="component" value="Unassembled WGS sequence"/>
</dbReference>
<dbReference type="EMBL" id="JBHFFA010000004">
    <property type="protein sequence ID" value="KAL2628717.1"/>
    <property type="molecule type" value="Genomic_DNA"/>
</dbReference>
<protein>
    <recommendedName>
        <fullName evidence="4">AAA+ ATPase domain-containing protein</fullName>
    </recommendedName>
</protein>
<organism evidence="2 3">
    <name type="scientific">Riccia fluitans</name>
    <dbReference type="NCBI Taxonomy" id="41844"/>
    <lineage>
        <taxon>Eukaryota</taxon>
        <taxon>Viridiplantae</taxon>
        <taxon>Streptophyta</taxon>
        <taxon>Embryophyta</taxon>
        <taxon>Marchantiophyta</taxon>
        <taxon>Marchantiopsida</taxon>
        <taxon>Marchantiidae</taxon>
        <taxon>Marchantiales</taxon>
        <taxon>Ricciaceae</taxon>
        <taxon>Riccia</taxon>
    </lineage>
</organism>
<dbReference type="InterPro" id="IPR008533">
    <property type="entry name" value="DUF815"/>
</dbReference>
<dbReference type="InterPro" id="IPR027417">
    <property type="entry name" value="P-loop_NTPase"/>
</dbReference>
<keyword evidence="3" id="KW-1185">Reference proteome</keyword>
<feature type="region of interest" description="Disordered" evidence="1">
    <location>
        <begin position="268"/>
        <end position="298"/>
    </location>
</feature>
<dbReference type="SUPFAM" id="SSF52540">
    <property type="entry name" value="P-loop containing nucleoside triphosphate hydrolases"/>
    <property type="match status" value="1"/>
</dbReference>
<comment type="caution">
    <text evidence="2">The sequence shown here is derived from an EMBL/GenBank/DDBJ whole genome shotgun (WGS) entry which is preliminary data.</text>
</comment>
<name>A0ABD1YGU5_9MARC</name>
<dbReference type="Pfam" id="PF05673">
    <property type="entry name" value="DUF815"/>
    <property type="match status" value="2"/>
</dbReference>
<dbReference type="AlphaFoldDB" id="A0ABD1YGU5"/>
<dbReference type="Gene3D" id="3.40.50.300">
    <property type="entry name" value="P-loop containing nucleotide triphosphate hydrolases"/>
    <property type="match status" value="1"/>
</dbReference>
<feature type="compositionally biased region" description="Polar residues" evidence="1">
    <location>
        <begin position="275"/>
        <end position="286"/>
    </location>
</feature>